<evidence type="ECO:0000313" key="3">
    <source>
        <dbReference type="EMBL" id="PAB58767.1"/>
    </source>
</evidence>
<dbReference type="Proteomes" id="UP000216024">
    <property type="component" value="Unassembled WGS sequence"/>
</dbReference>
<name>A0A267MH19_9FIRM</name>
<dbReference type="Pfam" id="PF14343">
    <property type="entry name" value="PrcB_C"/>
    <property type="match status" value="1"/>
</dbReference>
<dbReference type="InterPro" id="IPR025748">
    <property type="entry name" value="PrcB_C_dom"/>
</dbReference>
<evidence type="ECO:0000256" key="1">
    <source>
        <dbReference type="SAM" id="Phobius"/>
    </source>
</evidence>
<gene>
    <name evidence="3" type="ORF">CCE28_13945</name>
</gene>
<keyword evidence="1" id="KW-0472">Membrane</keyword>
<feature type="transmembrane region" description="Helical" evidence="1">
    <location>
        <begin position="12"/>
        <end position="30"/>
    </location>
</feature>
<feature type="domain" description="PrcB C-terminal" evidence="2">
    <location>
        <begin position="77"/>
        <end position="136"/>
    </location>
</feature>
<keyword evidence="1" id="KW-1133">Transmembrane helix</keyword>
<dbReference type="AlphaFoldDB" id="A0A267MH19"/>
<dbReference type="RefSeq" id="WP_095134347.1">
    <property type="nucleotide sequence ID" value="NZ_NIBG01000012.1"/>
</dbReference>
<keyword evidence="1" id="KW-0812">Transmembrane</keyword>
<evidence type="ECO:0000313" key="4">
    <source>
        <dbReference type="Proteomes" id="UP000216024"/>
    </source>
</evidence>
<protein>
    <recommendedName>
        <fullName evidence="2">PrcB C-terminal domain-containing protein</fullName>
    </recommendedName>
</protein>
<evidence type="ECO:0000259" key="2">
    <source>
        <dbReference type="Pfam" id="PF14343"/>
    </source>
</evidence>
<proteinExistence type="predicted"/>
<keyword evidence="4" id="KW-1185">Reference proteome</keyword>
<dbReference type="OrthoDB" id="422698at2"/>
<accession>A0A267MH19</accession>
<dbReference type="EMBL" id="NIBG01000012">
    <property type="protein sequence ID" value="PAB58767.1"/>
    <property type="molecule type" value="Genomic_DNA"/>
</dbReference>
<reference evidence="3 4" key="1">
    <citation type="submission" date="2017-06" db="EMBL/GenBank/DDBJ databases">
        <title>Draft genome sequence of anaerobic fermentative bacterium Anaeromicrobium sediminis DY2726D isolated from West Pacific Ocean sediments.</title>
        <authorList>
            <person name="Zeng X."/>
        </authorList>
    </citation>
    <scope>NUCLEOTIDE SEQUENCE [LARGE SCALE GENOMIC DNA]</scope>
    <source>
        <strain evidence="3 4">DY2726D</strain>
    </source>
</reference>
<organism evidence="3 4">
    <name type="scientific">Anaeromicrobium sediminis</name>
    <dbReference type="NCBI Taxonomy" id="1478221"/>
    <lineage>
        <taxon>Bacteria</taxon>
        <taxon>Bacillati</taxon>
        <taxon>Bacillota</taxon>
        <taxon>Clostridia</taxon>
        <taxon>Peptostreptococcales</taxon>
        <taxon>Thermotaleaceae</taxon>
        <taxon>Anaeromicrobium</taxon>
    </lineage>
</organism>
<comment type="caution">
    <text evidence="3">The sequence shown here is derived from an EMBL/GenBank/DDBJ whole genome shotgun (WGS) entry which is preliminary data.</text>
</comment>
<sequence length="153" mass="17421">MGKLANWFSMKKVLVLILIMILIIGGVFMMKKMFKGNKNVSFETVAEENIPEKIKEILPRYKNLERALACKVDDVVYVIATRGEKPTGGYTIKIDKIGKEKIDEKNKVVVYTTFKDPKAGDVVTQVVTYPYAIVKTDLKELPDTIELKVKYED</sequence>